<feature type="domain" description="Insecticide toxin TcdB middle/N-terminal" evidence="2">
    <location>
        <begin position="1402"/>
        <end position="1549"/>
    </location>
</feature>
<reference evidence="3 4" key="1">
    <citation type="submission" date="2020-01" db="EMBL/GenBank/DDBJ databases">
        <title>Complete genome sequence of a human oral phylogroup 1 Treponema sp. strain ATCC 700766, originally isolated from periodontitis dental plaque.</title>
        <authorList>
            <person name="Chan Y."/>
            <person name="Huo Y.-B."/>
            <person name="Yu X.-L."/>
            <person name="Zeng H."/>
            <person name="Leung W.-K."/>
            <person name="Watt R.M."/>
        </authorList>
    </citation>
    <scope>NUCLEOTIDE SEQUENCE [LARGE SCALE GENOMIC DNA]</scope>
    <source>
        <strain evidence="3 4">OMZ 804</strain>
    </source>
</reference>
<proteinExistence type="predicted"/>
<dbReference type="RefSeq" id="WP_162662065.1">
    <property type="nucleotide sequence ID" value="NZ_CP048020.1"/>
</dbReference>
<dbReference type="NCBIfam" id="TIGR03696">
    <property type="entry name" value="Rhs_assc_core"/>
    <property type="match status" value="1"/>
</dbReference>
<feature type="coiled-coil region" evidence="1">
    <location>
        <begin position="456"/>
        <end position="483"/>
    </location>
</feature>
<dbReference type="Pfam" id="PF12256">
    <property type="entry name" value="TcdB_toxin_midN"/>
    <property type="match status" value="1"/>
</dbReference>
<sequence>MNSGMSKRRRMRGGRLKVFGETEGWYTGEGLSGKSNGGIQVSSGYAMGSNYAYSTGIGIGPASGEFDIRTTRGSGAGLVEGEQAIEQQVYVDIDGDGRADAISRGEKGLSVMRNNGHGFDKAEIWEVDISGIEKEENQTVSTSINRFLGAGGGGGVTYGYTRQNSYHHLKTSFADMDGDGRADIVVSGKNYYLKNSGEGFKAVELKGLEKIKVPKVELSEEQKKEYDNSFYQQNPFRQWKSRYGGTIKIESIAEMDEGNKDKREVVLRVYKGEKKESEESISEEKRVSVGEKKFEIKGGESLYFVPYAACNEGGQRIRWKIKIRYEQLEPFNDMEGRISWRLDKGSGKREGALKSIREQDSDGSVKIRKDWFEIVSRGANEQGGDERRAAEYLIRRGKFIPIIIDKEGMDSILQAAGYEHEGKQNEIKELISRLYIYEIVNERYVLFDEQMKKHKVYESERELSEAEKELMQVMAALNDDQIREVLKYRNKYITGENAKRLFLDGCFCEGKEWARSRIEREREIGVNKIGYVDEKGRIYLDRLNGKYVTALGKEIYLGEEKIGEGQIEEGYRKKKIVFKMKGDGSQIEYEAGVYEPKGFKLGTDEIERIVIFRGKSGEYREEHERWSILGETEYERLIRVAGREEEGRVFIEGIYRKDKGQYYLRRQDIGSKEKERLNKLLKEYEKEEFAEGEGYRYNERTREYELADSEYLHLVSEGELEDLSEVEREQEKRRYEKLKEGARNSFVGRYGRIKRVMKYKAHDRYSVLAKSGQDFIRIYLIEGDSLTHIDVVLDRWDSGEDYSNEDIGKDVLSYETESEREVVKGMEEKDGEFTKIIEKVKVKSRMSTAVREILSGGTKQWFYGIWIKDQNREEYAFSEKKLTPNIKKINQRELKREIEEKNSNKEKTMEDMTDGESLSYYVMTANNKKNKEKYTVIRKEAESGTELDEQYYVGNINEWITEDKTELYTYTPFLYQDSIYSNRVGGSKYYRIPGIEQSEMKGFPSIKGSSSSSTEHAFASLLNFEKDESLESIPADKFMETFFSKAAHVVEKVIRRLLSNISYAKSEGLSSTSIMVTDMDGNGTADIVMSEADRVIVHLNKENQFGEGYAITNLYNLAETKDRVDTFGSGLSRSGSVSKDYDSKHRLLMVRPSSGVAISKGISISRGESNDTQSFIDINGDGLPDSMRTDGAYINTGDSVTRIAGLSCALEKRETYTLASSVNMGGDLCTEIEMQQVSANVSGAIGYSGAYNKIIRRFVNIRGTLIDSITMKKDEAELTVNTGNRFSEKKVRVALPAWDISAKNKANLFFVMDGNVFFTFFSHIPGLGKVLSKKQTSAFARDGLSLNPLSVALLAKINTIGISSSVALSANVGGGVSATVSIPIETVRINIPFNGGKGINIMGNVNGVAVSMQDIDGDGLADRILRIPGRTGAIYVQRNKLGKVGLLKKIKLPTGGSYEIEYQRVGNTQELPQSKYVLSSVTMNSGLQSKSGNIQSYRTTYTYKDGYYDRKAKEFYGFKTVRAVTGTGKTTETEYYIDAYYRKGMVKKETVSHNGIVYSIKEYETDEVPHARVKREWNTIREGYRSIQTESDYRYDRYGNVTSLEDKGDVTNPNDDIIARIRYWDSGDERRYFKAHPERIEVLDGKSGRLLRKREGRYDSQTGAITEVKQYTGNNTLLTYTIEWDESGNIKTLTSPTGKKVRYRYQDGIYPVKITEEGSTGGVPYESTLLWDSALGVKLEETDSAGNTMKYRYDGFGRVIEVQSPYDDPAKVPYAKYEYHTPSSSFWYTVTANKLTTEATDGAVMKTIVMHDGLGRALYTAKEGEVYREGTAGETNVGWNISGATHYDEAGRKIKEGMPFFYAGDLPAELANKDTYEKVEQFYETNDFTALRNETAYTYDGIDRVINTLLPDGSEQKNEYEIEDGLQITIATDPLENKSVTKKDARGNIREVERRDKANNILTKGRYEYSVLGEMLRAYDANENIVSVTYDLLGRKVALESKDSGRKEWRYDSKGLLEAETDSLLRSKLSEIQYHYDGFDRLVKIDYPFSTDVEYEYGKAGEAGAGEIIHKKDESGEIRYEYGKLSEVIKETRTIKRYEALSEPETATFTYRSDYLGRMQTMRYPDGETITYTYDKGGQLKGVSGVKNTVKGTENYSYIDTIVYDEHGQRVYIKYGNGVETKYRYDDKRRWLKDIETKNKQTDEVFQKISYRFDKVGNVLGYANDASVYETSQSYTYDNLYQLIGVEGTSNQYKAIKSFGSTPVHVAKYKQDFAFDGIGNMTQKISTTNLPGARGNAYPKAELDYSLDYEYDPAYAHRLIHAGNRYYRYDANGNITAEKDGPFTEDDEFVFTYSYDPDTDVYGTDYGFGLDAPKETEETHPENLFAYRRNYTWNEKNLLTKSSDRSYTVHYRYGEDGQRALKYTEEGRSETLYFNNFYTIHIPVQDKNNPQGLRVHKHIFVGNSRLVTAMTHTDNNGDNAEQREKRYYYHSDHLGSAQFVTDWRGRQYEHIEYTPYGELWIEEVAAGLDKLPFRFTGKEMDEETGLYYYGARYLDPKYSRWLSGDPALSDYIPKAPIDDEAKKHNEKLPGMGGVFNVVNLHLYHYAGNNPVKYVDPDGRDIELQNDNLSPKEFKKVEIEFNKVKGSDTEAGKMLREISGDKTKKLTIKFGNGKQDGSYYQKGNNFIYIELSNMDEEDYFETGLFYDIDSTIAHETGHAHADLYGYDPVGVTSFHTKALREQVAGGIENNYRAIMGSGENPKQRERYYVNNSDGSATYFALPQWNKANKSWSLYGRKWTPR</sequence>
<dbReference type="Gene3D" id="2.180.10.10">
    <property type="entry name" value="RHS repeat-associated core"/>
    <property type="match status" value="2"/>
</dbReference>
<dbReference type="Proteomes" id="UP000464374">
    <property type="component" value="Chromosome"/>
</dbReference>
<accession>A0A6P1XYZ6</accession>
<dbReference type="PANTHER" id="PTHR32305">
    <property type="match status" value="1"/>
</dbReference>
<keyword evidence="1" id="KW-0175">Coiled coil</keyword>
<evidence type="ECO:0000259" key="2">
    <source>
        <dbReference type="Pfam" id="PF12256"/>
    </source>
</evidence>
<dbReference type="SUPFAM" id="SSF69318">
    <property type="entry name" value="Integrin alpha N-terminal domain"/>
    <property type="match status" value="2"/>
</dbReference>
<dbReference type="KEGG" id="trz:GWP43_00955"/>
<evidence type="ECO:0000313" key="3">
    <source>
        <dbReference type="EMBL" id="QHX42253.1"/>
    </source>
</evidence>
<gene>
    <name evidence="3" type="ORF">GWP43_00955</name>
</gene>
<dbReference type="PANTHER" id="PTHR32305:SF15">
    <property type="entry name" value="PROTEIN RHSA-RELATED"/>
    <property type="match status" value="1"/>
</dbReference>
<dbReference type="InterPro" id="IPR050708">
    <property type="entry name" value="T6SS_VgrG/RHS"/>
</dbReference>
<dbReference type="InterPro" id="IPR028994">
    <property type="entry name" value="Integrin_alpha_N"/>
</dbReference>
<dbReference type="InterPro" id="IPR022045">
    <property type="entry name" value="TcdB_toxin_mid/N"/>
</dbReference>
<name>A0A6P1XYZ6_9SPIR</name>
<evidence type="ECO:0000313" key="4">
    <source>
        <dbReference type="Proteomes" id="UP000464374"/>
    </source>
</evidence>
<organism evidence="3 4">
    <name type="scientific">Treponema vincentii</name>
    <dbReference type="NCBI Taxonomy" id="69710"/>
    <lineage>
        <taxon>Bacteria</taxon>
        <taxon>Pseudomonadati</taxon>
        <taxon>Spirochaetota</taxon>
        <taxon>Spirochaetia</taxon>
        <taxon>Spirochaetales</taxon>
        <taxon>Treponemataceae</taxon>
        <taxon>Treponema</taxon>
    </lineage>
</organism>
<protein>
    <recommendedName>
        <fullName evidence="2">Insecticide toxin TcdB middle/N-terminal domain-containing protein</fullName>
    </recommendedName>
</protein>
<evidence type="ECO:0000256" key="1">
    <source>
        <dbReference type="SAM" id="Coils"/>
    </source>
</evidence>
<dbReference type="EMBL" id="CP048020">
    <property type="protein sequence ID" value="QHX42253.1"/>
    <property type="molecule type" value="Genomic_DNA"/>
</dbReference>
<dbReference type="InterPro" id="IPR022385">
    <property type="entry name" value="Rhs_assc_core"/>
</dbReference>